<evidence type="ECO:0000313" key="10">
    <source>
        <dbReference type="EMBL" id="MDA5399275.1"/>
    </source>
</evidence>
<feature type="transmembrane region" description="Helical" evidence="9">
    <location>
        <begin position="118"/>
        <end position="139"/>
    </location>
</feature>
<name>A0A9X3UIK5_9HYPH</name>
<keyword evidence="11" id="KW-1185">Reference proteome</keyword>
<evidence type="ECO:0000256" key="6">
    <source>
        <dbReference type="ARBA" id="ARBA00022989"/>
    </source>
</evidence>
<dbReference type="EMBL" id="JAPJZI010000001">
    <property type="protein sequence ID" value="MDA5399275.1"/>
    <property type="molecule type" value="Genomic_DNA"/>
</dbReference>
<protein>
    <submittedName>
        <fullName evidence="10">YeeE/YedE thiosulfate transporter family protein</fullName>
    </submittedName>
</protein>
<comment type="subcellular location">
    <subcellularLocation>
        <location evidence="1">Cell inner membrane</location>
        <topology evidence="1">Multi-pass membrane protein</topology>
    </subcellularLocation>
</comment>
<dbReference type="Proteomes" id="UP001151234">
    <property type="component" value="Unassembled WGS sequence"/>
</dbReference>
<evidence type="ECO:0000256" key="8">
    <source>
        <dbReference type="ARBA" id="ARBA00035655"/>
    </source>
</evidence>
<feature type="transmembrane region" description="Helical" evidence="9">
    <location>
        <begin position="75"/>
        <end position="97"/>
    </location>
</feature>
<dbReference type="InterPro" id="IPR007272">
    <property type="entry name" value="Sulf_transp_TsuA/YedE"/>
</dbReference>
<keyword evidence="2" id="KW-0813">Transport</keyword>
<dbReference type="AlphaFoldDB" id="A0A9X3UIK5"/>
<keyword evidence="6 9" id="KW-1133">Transmembrane helix</keyword>
<evidence type="ECO:0000313" key="11">
    <source>
        <dbReference type="Proteomes" id="UP001151234"/>
    </source>
</evidence>
<feature type="transmembrane region" description="Helical" evidence="9">
    <location>
        <begin position="49"/>
        <end position="69"/>
    </location>
</feature>
<feature type="transmembrane region" description="Helical" evidence="9">
    <location>
        <begin position="6"/>
        <end position="28"/>
    </location>
</feature>
<evidence type="ECO:0000256" key="5">
    <source>
        <dbReference type="ARBA" id="ARBA00022692"/>
    </source>
</evidence>
<dbReference type="PANTHER" id="PTHR30574:SF1">
    <property type="entry name" value="SULPHUR TRANSPORT DOMAIN-CONTAINING PROTEIN"/>
    <property type="match status" value="1"/>
</dbReference>
<dbReference type="GO" id="GO:0005886">
    <property type="term" value="C:plasma membrane"/>
    <property type="evidence" value="ECO:0007669"/>
    <property type="project" value="UniProtKB-SubCell"/>
</dbReference>
<evidence type="ECO:0000256" key="7">
    <source>
        <dbReference type="ARBA" id="ARBA00023136"/>
    </source>
</evidence>
<comment type="similarity">
    <text evidence="8">Belongs to the TsuA/YedE (TC 9.B.102) family.</text>
</comment>
<evidence type="ECO:0000256" key="1">
    <source>
        <dbReference type="ARBA" id="ARBA00004429"/>
    </source>
</evidence>
<dbReference type="Pfam" id="PF04143">
    <property type="entry name" value="Sulf_transp"/>
    <property type="match status" value="1"/>
</dbReference>
<gene>
    <name evidence="10" type="ORF">OQ273_11885</name>
</gene>
<keyword evidence="3" id="KW-1003">Cell membrane</keyword>
<sequence length="142" mass="13835">MATEFTPFLSLAGGVLIGIAAILLMATHGRVAGMTGILAGVIPPVSADWGWRAAFLIGAIAAPAIYTAIGGSIAFAVPVSAAALAIGGVIVGVGVTLGSGCTSGHGVCGMARLSPRSIVATCVFMATTAITVFATRHIAGGI</sequence>
<reference evidence="10" key="1">
    <citation type="submission" date="2022-11" db="EMBL/GenBank/DDBJ databases">
        <title>Draft genome sequence of Hoeflea poritis E7-10 and Hoeflea prorocentri PM5-8, separated from scleractinian coral Porites lutea and marine dinoflagellate.</title>
        <authorList>
            <person name="Zhang G."/>
            <person name="Wei Q."/>
            <person name="Cai L."/>
        </authorList>
    </citation>
    <scope>NUCLEOTIDE SEQUENCE</scope>
    <source>
        <strain evidence="10">PM5-8</strain>
    </source>
</reference>
<proteinExistence type="inferred from homology"/>
<dbReference type="RefSeq" id="WP_267990718.1">
    <property type="nucleotide sequence ID" value="NZ_JAPJZI010000001.1"/>
</dbReference>
<evidence type="ECO:0000256" key="9">
    <source>
        <dbReference type="SAM" id="Phobius"/>
    </source>
</evidence>
<keyword evidence="7 9" id="KW-0472">Membrane</keyword>
<accession>A0A9X3UIK5</accession>
<evidence type="ECO:0000256" key="4">
    <source>
        <dbReference type="ARBA" id="ARBA00022519"/>
    </source>
</evidence>
<evidence type="ECO:0000256" key="2">
    <source>
        <dbReference type="ARBA" id="ARBA00022448"/>
    </source>
</evidence>
<keyword evidence="4" id="KW-0997">Cell inner membrane</keyword>
<comment type="caution">
    <text evidence="10">The sequence shown here is derived from an EMBL/GenBank/DDBJ whole genome shotgun (WGS) entry which is preliminary data.</text>
</comment>
<keyword evidence="5 9" id="KW-0812">Transmembrane</keyword>
<dbReference type="PANTHER" id="PTHR30574">
    <property type="entry name" value="INNER MEMBRANE PROTEIN YEDE"/>
    <property type="match status" value="1"/>
</dbReference>
<evidence type="ECO:0000256" key="3">
    <source>
        <dbReference type="ARBA" id="ARBA00022475"/>
    </source>
</evidence>
<organism evidence="10 11">
    <name type="scientific">Hoeflea prorocentri</name>
    <dbReference type="NCBI Taxonomy" id="1922333"/>
    <lineage>
        <taxon>Bacteria</taxon>
        <taxon>Pseudomonadati</taxon>
        <taxon>Pseudomonadota</taxon>
        <taxon>Alphaproteobacteria</taxon>
        <taxon>Hyphomicrobiales</taxon>
        <taxon>Rhizobiaceae</taxon>
        <taxon>Hoeflea</taxon>
    </lineage>
</organism>